<dbReference type="GO" id="GO:0006886">
    <property type="term" value="P:intracellular protein transport"/>
    <property type="evidence" value="ECO:0007669"/>
    <property type="project" value="TreeGrafter"/>
</dbReference>
<sequence>MDLSTSGFALLALVAVIVLLLIYIAAGSGKSKRNAILIVGRSGTGENKSVGKTALLKQLKNSEQPKYGLLPSLVVNSAEITVNGKPVRVMDVPGMVPSLLEDLLDRAKGIIFMVDSSEIRDHARRDAEILHDVLTQGSIMKEKIPMLIFCNKSDLIASSSPDVSLGIRDLRREGCGDAVKTYLERELQLIRSSAVNAVETAGGTKQKQKEFLGFEEEVFRFEHVPNKLTFASGSVIKGNIDPVQKFMAETTA</sequence>
<feature type="transmembrane region" description="Helical" evidence="11">
    <location>
        <begin position="6"/>
        <end position="26"/>
    </location>
</feature>
<gene>
    <name evidence="12" type="ORF">NDN08_006578</name>
</gene>
<evidence type="ECO:0000256" key="5">
    <source>
        <dbReference type="ARBA" id="ARBA00022741"/>
    </source>
</evidence>
<dbReference type="Pfam" id="PF09439">
    <property type="entry name" value="SRPRB"/>
    <property type="match status" value="1"/>
</dbReference>
<dbReference type="AlphaFoldDB" id="A0AAV8UI32"/>
<comment type="subcellular location">
    <subcellularLocation>
        <location evidence="1">Endoplasmic reticulum membrane</location>
        <topology evidence="1">Single-pass membrane protein</topology>
    </subcellularLocation>
</comment>
<dbReference type="GO" id="GO:0005789">
    <property type="term" value="C:endoplasmic reticulum membrane"/>
    <property type="evidence" value="ECO:0007669"/>
    <property type="project" value="UniProtKB-SubCell"/>
</dbReference>
<reference evidence="12 13" key="1">
    <citation type="journal article" date="2023" name="Nat. Commun.">
        <title>Origin of minicircular mitochondrial genomes in red algae.</title>
        <authorList>
            <person name="Lee Y."/>
            <person name="Cho C.H."/>
            <person name="Lee Y.M."/>
            <person name="Park S.I."/>
            <person name="Yang J.H."/>
            <person name="West J.A."/>
            <person name="Bhattacharya D."/>
            <person name="Yoon H.S."/>
        </authorList>
    </citation>
    <scope>NUCLEOTIDE SEQUENCE [LARGE SCALE GENOMIC DNA]</scope>
    <source>
        <strain evidence="12 13">CCMP1338</strain>
        <tissue evidence="12">Whole cell</tissue>
    </source>
</reference>
<evidence type="ECO:0000256" key="3">
    <source>
        <dbReference type="ARBA" id="ARBA00020256"/>
    </source>
</evidence>
<dbReference type="Proteomes" id="UP001157974">
    <property type="component" value="Unassembled WGS sequence"/>
</dbReference>
<dbReference type="EMBL" id="JAMWBK010000009">
    <property type="protein sequence ID" value="KAJ8902170.1"/>
    <property type="molecule type" value="Genomic_DNA"/>
</dbReference>
<dbReference type="GO" id="GO:0003924">
    <property type="term" value="F:GTPase activity"/>
    <property type="evidence" value="ECO:0007669"/>
    <property type="project" value="TreeGrafter"/>
</dbReference>
<keyword evidence="8" id="KW-0342">GTP-binding</keyword>
<evidence type="ECO:0000256" key="8">
    <source>
        <dbReference type="ARBA" id="ARBA00023134"/>
    </source>
</evidence>
<organism evidence="12 13">
    <name type="scientific">Rhodosorus marinus</name>
    <dbReference type="NCBI Taxonomy" id="101924"/>
    <lineage>
        <taxon>Eukaryota</taxon>
        <taxon>Rhodophyta</taxon>
        <taxon>Stylonematophyceae</taxon>
        <taxon>Stylonematales</taxon>
        <taxon>Stylonemataceae</taxon>
        <taxon>Rhodosorus</taxon>
    </lineage>
</organism>
<dbReference type="InterPro" id="IPR019009">
    <property type="entry name" value="SRP_receptor_beta_su"/>
</dbReference>
<keyword evidence="13" id="KW-1185">Reference proteome</keyword>
<evidence type="ECO:0000313" key="12">
    <source>
        <dbReference type="EMBL" id="KAJ8902170.1"/>
    </source>
</evidence>
<dbReference type="GO" id="GO:0034067">
    <property type="term" value="P:protein localization to Golgi apparatus"/>
    <property type="evidence" value="ECO:0007669"/>
    <property type="project" value="TreeGrafter"/>
</dbReference>
<evidence type="ECO:0000256" key="6">
    <source>
        <dbReference type="ARBA" id="ARBA00022824"/>
    </source>
</evidence>
<keyword evidence="6" id="KW-0256">Endoplasmic reticulum</keyword>
<evidence type="ECO:0000256" key="7">
    <source>
        <dbReference type="ARBA" id="ARBA00022989"/>
    </source>
</evidence>
<evidence type="ECO:0000256" key="1">
    <source>
        <dbReference type="ARBA" id="ARBA00004389"/>
    </source>
</evidence>
<evidence type="ECO:0000256" key="2">
    <source>
        <dbReference type="ARBA" id="ARBA00005619"/>
    </source>
</evidence>
<dbReference type="InterPro" id="IPR027417">
    <property type="entry name" value="P-loop_NTPase"/>
</dbReference>
<keyword evidence="5" id="KW-0547">Nucleotide-binding</keyword>
<keyword evidence="9 11" id="KW-0472">Membrane</keyword>
<dbReference type="SUPFAM" id="SSF52540">
    <property type="entry name" value="P-loop containing nucleoside triphosphate hydrolases"/>
    <property type="match status" value="1"/>
</dbReference>
<dbReference type="GO" id="GO:0043001">
    <property type="term" value="P:Golgi to plasma membrane protein transport"/>
    <property type="evidence" value="ECO:0007669"/>
    <property type="project" value="TreeGrafter"/>
</dbReference>
<dbReference type="GO" id="GO:0005794">
    <property type="term" value="C:Golgi apparatus"/>
    <property type="evidence" value="ECO:0007669"/>
    <property type="project" value="TreeGrafter"/>
</dbReference>
<dbReference type="InterPro" id="IPR024156">
    <property type="entry name" value="Small_GTPase_ARF"/>
</dbReference>
<keyword evidence="4 11" id="KW-0812">Transmembrane</keyword>
<evidence type="ECO:0000313" key="13">
    <source>
        <dbReference type="Proteomes" id="UP001157974"/>
    </source>
</evidence>
<dbReference type="GO" id="GO:0005525">
    <property type="term" value="F:GTP binding"/>
    <property type="evidence" value="ECO:0007669"/>
    <property type="project" value="UniProtKB-KW"/>
</dbReference>
<protein>
    <recommendedName>
        <fullName evidence="3">Signal recognition particle receptor subunit beta</fullName>
    </recommendedName>
</protein>
<keyword evidence="7 11" id="KW-1133">Transmembrane helix</keyword>
<comment type="similarity">
    <text evidence="2">Belongs to the SRP receptor beta subunit family.</text>
</comment>
<dbReference type="PANTHER" id="PTHR45909">
    <property type="entry name" value="ADP-RIBOSYLATION FACTOR-RELATED PROTEIN 1"/>
    <property type="match status" value="1"/>
</dbReference>
<accession>A0AAV8UI32</accession>
<evidence type="ECO:0000256" key="11">
    <source>
        <dbReference type="SAM" id="Phobius"/>
    </source>
</evidence>
<keyword evidence="10" id="KW-0675">Receptor</keyword>
<name>A0AAV8UI32_9RHOD</name>
<proteinExistence type="inferred from homology"/>
<dbReference type="PANTHER" id="PTHR45909:SF1">
    <property type="entry name" value="ADP-RIBOSYLATION FACTOR-RELATED PROTEIN 1"/>
    <property type="match status" value="1"/>
</dbReference>
<evidence type="ECO:0000256" key="9">
    <source>
        <dbReference type="ARBA" id="ARBA00023136"/>
    </source>
</evidence>
<dbReference type="Gene3D" id="3.40.50.300">
    <property type="entry name" value="P-loop containing nucleotide triphosphate hydrolases"/>
    <property type="match status" value="1"/>
</dbReference>
<comment type="caution">
    <text evidence="12">The sequence shown here is derived from an EMBL/GenBank/DDBJ whole genome shotgun (WGS) entry which is preliminary data.</text>
</comment>
<evidence type="ECO:0000256" key="10">
    <source>
        <dbReference type="ARBA" id="ARBA00023170"/>
    </source>
</evidence>
<evidence type="ECO:0000256" key="4">
    <source>
        <dbReference type="ARBA" id="ARBA00022692"/>
    </source>
</evidence>